<dbReference type="OrthoDB" id="9790710at2"/>
<dbReference type="EMBL" id="JACIJR010000007">
    <property type="protein sequence ID" value="MBB5730619.1"/>
    <property type="molecule type" value="Genomic_DNA"/>
</dbReference>
<protein>
    <submittedName>
        <fullName evidence="1">Uncharacterized protein</fullName>
    </submittedName>
</protein>
<keyword evidence="2" id="KW-1185">Reference proteome</keyword>
<proteinExistence type="predicted"/>
<name>A0A7W9BV15_9SPHN</name>
<comment type="caution">
    <text evidence="1">The sequence shown here is derived from an EMBL/GenBank/DDBJ whole genome shotgun (WGS) entry which is preliminary data.</text>
</comment>
<accession>A0A7W9BV15</accession>
<dbReference type="Proteomes" id="UP000546701">
    <property type="component" value="Unassembled WGS sequence"/>
</dbReference>
<reference evidence="1 2" key="1">
    <citation type="submission" date="2020-08" db="EMBL/GenBank/DDBJ databases">
        <title>Genomic Encyclopedia of Type Strains, Phase IV (KMG-IV): sequencing the most valuable type-strain genomes for metagenomic binning, comparative biology and taxonomic classification.</title>
        <authorList>
            <person name="Goeker M."/>
        </authorList>
    </citation>
    <scope>NUCLEOTIDE SEQUENCE [LARGE SCALE GENOMIC DNA]</scope>
    <source>
        <strain evidence="1 2">DSM 103336</strain>
    </source>
</reference>
<evidence type="ECO:0000313" key="2">
    <source>
        <dbReference type="Proteomes" id="UP000546701"/>
    </source>
</evidence>
<dbReference type="AlphaFoldDB" id="A0A7W9BV15"/>
<sequence>MTHINRMAGEPLGEGLLQLWMQGLDGHIRVIPWDAIRESCLTPEPQERQTTFSRMARVGYPITGYSSPYIYASNDMEEDVESYLDGFDIKKSIQADLKELVSMGKQQRASILLRSISFMGSFNSIQYSPGDIGRTIVALESGPYFGWGDSGNGQIALCADPGESAFRFHWQNC</sequence>
<dbReference type="RefSeq" id="WP_157176889.1">
    <property type="nucleotide sequence ID" value="NZ_BMJP01000005.1"/>
</dbReference>
<evidence type="ECO:0000313" key="1">
    <source>
        <dbReference type="EMBL" id="MBB5730619.1"/>
    </source>
</evidence>
<organism evidence="1 2">
    <name type="scientific">Sphingomonas prati</name>
    <dbReference type="NCBI Taxonomy" id="1843237"/>
    <lineage>
        <taxon>Bacteria</taxon>
        <taxon>Pseudomonadati</taxon>
        <taxon>Pseudomonadota</taxon>
        <taxon>Alphaproteobacteria</taxon>
        <taxon>Sphingomonadales</taxon>
        <taxon>Sphingomonadaceae</taxon>
        <taxon>Sphingomonas</taxon>
    </lineage>
</organism>
<gene>
    <name evidence="1" type="ORF">FHS99_003122</name>
</gene>